<dbReference type="EMBL" id="JACHEW010000011">
    <property type="protein sequence ID" value="MBB6017060.1"/>
    <property type="molecule type" value="Genomic_DNA"/>
</dbReference>
<comment type="caution">
    <text evidence="3">The sequence shown here is derived from an EMBL/GenBank/DDBJ whole genome shotgun (WGS) entry which is preliminary data.</text>
</comment>
<feature type="transmembrane region" description="Helical" evidence="1">
    <location>
        <begin position="167"/>
        <end position="187"/>
    </location>
</feature>
<dbReference type="InterPro" id="IPR029787">
    <property type="entry name" value="Nucleotide_cyclase"/>
</dbReference>
<dbReference type="PANTHER" id="PTHR45138:SF9">
    <property type="entry name" value="DIGUANYLATE CYCLASE DGCM-RELATED"/>
    <property type="match status" value="1"/>
</dbReference>
<keyword evidence="1" id="KW-0472">Membrane</keyword>
<evidence type="ECO:0000259" key="2">
    <source>
        <dbReference type="PROSITE" id="PS50887"/>
    </source>
</evidence>
<protein>
    <submittedName>
        <fullName evidence="3">Diguanylate cyclase (GGDEF)-like protein</fullName>
    </submittedName>
</protein>
<dbReference type="Proteomes" id="UP000629870">
    <property type="component" value="Unassembled WGS sequence"/>
</dbReference>
<dbReference type="InterPro" id="IPR050469">
    <property type="entry name" value="Diguanylate_Cyclase"/>
</dbReference>
<keyword evidence="1" id="KW-1133">Transmembrane helix</keyword>
<keyword evidence="1" id="KW-0812">Transmembrane</keyword>
<dbReference type="CDD" id="cd01949">
    <property type="entry name" value="GGDEF"/>
    <property type="match status" value="1"/>
</dbReference>
<dbReference type="InterPro" id="IPR043128">
    <property type="entry name" value="Rev_trsase/Diguanyl_cyclase"/>
</dbReference>
<gene>
    <name evidence="3" type="ORF">HNQ04_002322</name>
</gene>
<dbReference type="SMART" id="SM00267">
    <property type="entry name" value="GGDEF"/>
    <property type="match status" value="1"/>
</dbReference>
<feature type="transmembrane region" description="Helical" evidence="1">
    <location>
        <begin position="84"/>
        <end position="103"/>
    </location>
</feature>
<feature type="transmembrane region" description="Helical" evidence="1">
    <location>
        <begin position="53"/>
        <end position="72"/>
    </location>
</feature>
<accession>A0ABR6NSP0</accession>
<keyword evidence="4" id="KW-1185">Reference proteome</keyword>
<evidence type="ECO:0000313" key="3">
    <source>
        <dbReference type="EMBL" id="MBB6017060.1"/>
    </source>
</evidence>
<name>A0ABR6NSP0_9DEIO</name>
<dbReference type="InterPro" id="IPR000160">
    <property type="entry name" value="GGDEF_dom"/>
</dbReference>
<reference evidence="3 4" key="1">
    <citation type="submission" date="2020-08" db="EMBL/GenBank/DDBJ databases">
        <title>Genomic Encyclopedia of Type Strains, Phase IV (KMG-IV): sequencing the most valuable type-strain genomes for metagenomic binning, comparative biology and taxonomic classification.</title>
        <authorList>
            <person name="Goeker M."/>
        </authorList>
    </citation>
    <scope>NUCLEOTIDE SEQUENCE [LARGE SCALE GENOMIC DNA]</scope>
    <source>
        <strain evidence="3 4">DSM 12027</strain>
    </source>
</reference>
<evidence type="ECO:0000313" key="4">
    <source>
        <dbReference type="Proteomes" id="UP000629870"/>
    </source>
</evidence>
<dbReference type="NCBIfam" id="TIGR00254">
    <property type="entry name" value="GGDEF"/>
    <property type="match status" value="1"/>
</dbReference>
<sequence length="353" mass="37722">MSLPPRPPPPAPPHHPWAQLLAFEPDRLLRWIPLFAASAGLVILLALRLAAPPYVGILAFVMAYSSLALAGPRSIREPLLAHAARVYAAVLLLAWVTALYLLPGHPATAMVRLAVLLHLTTVYVSLFIQLPPLIAARTAAGTLTFLILTALPHTWRTLGQTEVFDGVTLPVTLLVAHGALITVLHLFSTFRDRAAHAEGRAEALHELAHRDALTGLPNRRALERDLEAAVMGAWAGHLAVVDVDGLKAVNDRLGHAAGDDLLRRFAQGFAREAGLGGQVYRISGDEFALLLPDGGPAGAAMVDQVTQDVQARYPGAAASVGATRWRAGETAGTWLSRADGAMYRHKRRGGPGR</sequence>
<dbReference type="RefSeq" id="WP_221265482.1">
    <property type="nucleotide sequence ID" value="NZ_JACHEW010000011.1"/>
</dbReference>
<proteinExistence type="predicted"/>
<dbReference type="Gene3D" id="3.30.70.270">
    <property type="match status" value="1"/>
</dbReference>
<feature type="transmembrane region" description="Helical" evidence="1">
    <location>
        <begin position="109"/>
        <end position="128"/>
    </location>
</feature>
<dbReference type="PANTHER" id="PTHR45138">
    <property type="entry name" value="REGULATORY COMPONENTS OF SENSORY TRANSDUCTION SYSTEM"/>
    <property type="match status" value="1"/>
</dbReference>
<organism evidence="3 4">
    <name type="scientific">Deinococcus radiopugnans ATCC 19172</name>
    <dbReference type="NCBI Taxonomy" id="585398"/>
    <lineage>
        <taxon>Bacteria</taxon>
        <taxon>Thermotogati</taxon>
        <taxon>Deinococcota</taxon>
        <taxon>Deinococci</taxon>
        <taxon>Deinococcales</taxon>
        <taxon>Deinococcaceae</taxon>
        <taxon>Deinococcus</taxon>
    </lineage>
</organism>
<dbReference type="Pfam" id="PF00990">
    <property type="entry name" value="GGDEF"/>
    <property type="match status" value="1"/>
</dbReference>
<evidence type="ECO:0000256" key="1">
    <source>
        <dbReference type="SAM" id="Phobius"/>
    </source>
</evidence>
<feature type="domain" description="GGDEF" evidence="2">
    <location>
        <begin position="234"/>
        <end position="353"/>
    </location>
</feature>
<dbReference type="SUPFAM" id="SSF55073">
    <property type="entry name" value="Nucleotide cyclase"/>
    <property type="match status" value="1"/>
</dbReference>
<feature type="transmembrane region" description="Helical" evidence="1">
    <location>
        <begin position="28"/>
        <end position="47"/>
    </location>
</feature>
<dbReference type="PROSITE" id="PS50887">
    <property type="entry name" value="GGDEF"/>
    <property type="match status" value="1"/>
</dbReference>